<protein>
    <recommendedName>
        <fullName evidence="4">Secreted protein</fullName>
    </recommendedName>
</protein>
<dbReference type="Proteomes" id="UP001195769">
    <property type="component" value="Unassembled WGS sequence"/>
</dbReference>
<dbReference type="GeneID" id="64656778"/>
<comment type="caution">
    <text evidence="2">The sequence shown here is derived from an EMBL/GenBank/DDBJ whole genome shotgun (WGS) entry which is preliminary data.</text>
</comment>
<sequence length="73" mass="8308">MSFCLILLNLLELGSRICRMSLLQANAGYVFVKAREVIAYNVRSLDYMSIQPSKSAMNQHPLHTTLPPHRYKG</sequence>
<feature type="signal peptide" evidence="1">
    <location>
        <begin position="1"/>
        <end position="16"/>
    </location>
</feature>
<accession>A0AAD4HIT5</accession>
<keyword evidence="1" id="KW-0732">Signal</keyword>
<keyword evidence="3" id="KW-1185">Reference proteome</keyword>
<evidence type="ECO:0000313" key="3">
    <source>
        <dbReference type="Proteomes" id="UP001195769"/>
    </source>
</evidence>
<reference evidence="2" key="1">
    <citation type="journal article" date="2020" name="New Phytol.">
        <title>Comparative genomics reveals dynamic genome evolution in host specialist ectomycorrhizal fungi.</title>
        <authorList>
            <person name="Lofgren L.A."/>
            <person name="Nguyen N.H."/>
            <person name="Vilgalys R."/>
            <person name="Ruytinx J."/>
            <person name="Liao H.L."/>
            <person name="Branco S."/>
            <person name="Kuo A."/>
            <person name="LaButti K."/>
            <person name="Lipzen A."/>
            <person name="Andreopoulos W."/>
            <person name="Pangilinan J."/>
            <person name="Riley R."/>
            <person name="Hundley H."/>
            <person name="Na H."/>
            <person name="Barry K."/>
            <person name="Grigoriev I.V."/>
            <person name="Stajich J.E."/>
            <person name="Kennedy P.G."/>
        </authorList>
    </citation>
    <scope>NUCLEOTIDE SEQUENCE</scope>
    <source>
        <strain evidence="2">FC203</strain>
    </source>
</reference>
<feature type="non-terminal residue" evidence="2">
    <location>
        <position position="73"/>
    </location>
</feature>
<gene>
    <name evidence="2" type="ORF">F5891DRAFT_1051211</name>
</gene>
<dbReference type="EMBL" id="JABBWK010000050">
    <property type="protein sequence ID" value="KAG1897059.1"/>
    <property type="molecule type" value="Genomic_DNA"/>
</dbReference>
<dbReference type="AlphaFoldDB" id="A0AAD4HIT5"/>
<dbReference type="RefSeq" id="XP_041222635.1">
    <property type="nucleotide sequence ID" value="XM_041362480.1"/>
</dbReference>
<proteinExistence type="predicted"/>
<evidence type="ECO:0000256" key="1">
    <source>
        <dbReference type="SAM" id="SignalP"/>
    </source>
</evidence>
<evidence type="ECO:0008006" key="4">
    <source>
        <dbReference type="Google" id="ProtNLM"/>
    </source>
</evidence>
<organism evidence="2 3">
    <name type="scientific">Suillus fuscotomentosus</name>
    <dbReference type="NCBI Taxonomy" id="1912939"/>
    <lineage>
        <taxon>Eukaryota</taxon>
        <taxon>Fungi</taxon>
        <taxon>Dikarya</taxon>
        <taxon>Basidiomycota</taxon>
        <taxon>Agaricomycotina</taxon>
        <taxon>Agaricomycetes</taxon>
        <taxon>Agaricomycetidae</taxon>
        <taxon>Boletales</taxon>
        <taxon>Suillineae</taxon>
        <taxon>Suillaceae</taxon>
        <taxon>Suillus</taxon>
    </lineage>
</organism>
<evidence type="ECO:0000313" key="2">
    <source>
        <dbReference type="EMBL" id="KAG1897059.1"/>
    </source>
</evidence>
<name>A0AAD4HIT5_9AGAM</name>
<feature type="chain" id="PRO_5042210699" description="Secreted protein" evidence="1">
    <location>
        <begin position="17"/>
        <end position="73"/>
    </location>
</feature>